<dbReference type="AlphaFoldDB" id="A0A5Q4ZWT2"/>
<dbReference type="InterPro" id="IPR018076">
    <property type="entry name" value="T2SS_GspF_dom"/>
</dbReference>
<proteinExistence type="predicted"/>
<evidence type="ECO:0000259" key="7">
    <source>
        <dbReference type="Pfam" id="PF00482"/>
    </source>
</evidence>
<evidence type="ECO:0000313" key="8">
    <source>
        <dbReference type="EMBL" id="VVV05869.1"/>
    </source>
</evidence>
<feature type="domain" description="Type II secretion system protein GspF" evidence="7">
    <location>
        <begin position="156"/>
        <end position="282"/>
    </location>
</feature>
<dbReference type="EMBL" id="LR721751">
    <property type="protein sequence ID" value="VVV05869.1"/>
    <property type="molecule type" value="Genomic_DNA"/>
</dbReference>
<keyword evidence="3 6" id="KW-0812">Transmembrane</keyword>
<protein>
    <recommendedName>
        <fullName evidence="7">Type II secretion system protein GspF domain-containing protein</fullName>
    </recommendedName>
</protein>
<dbReference type="GO" id="GO:0005886">
    <property type="term" value="C:plasma membrane"/>
    <property type="evidence" value="ECO:0007669"/>
    <property type="project" value="UniProtKB-SubCell"/>
</dbReference>
<keyword evidence="4 6" id="KW-1133">Transmembrane helix</keyword>
<feature type="transmembrane region" description="Helical" evidence="6">
    <location>
        <begin position="12"/>
        <end position="32"/>
    </location>
</feature>
<evidence type="ECO:0000256" key="5">
    <source>
        <dbReference type="ARBA" id="ARBA00023136"/>
    </source>
</evidence>
<feature type="transmembrane region" description="Helical" evidence="6">
    <location>
        <begin position="268"/>
        <end position="288"/>
    </location>
</feature>
<reference evidence="8" key="1">
    <citation type="submission" date="2019-09" db="EMBL/GenBank/DDBJ databases">
        <authorList>
            <person name="Hjerde E."/>
        </authorList>
    </citation>
    <scope>NUCLEOTIDE SEQUENCE</scope>
    <source>
        <strain evidence="8">06/09/160</strain>
    </source>
</reference>
<feature type="transmembrane region" description="Helical" evidence="6">
    <location>
        <begin position="113"/>
        <end position="133"/>
    </location>
</feature>
<evidence type="ECO:0000256" key="2">
    <source>
        <dbReference type="ARBA" id="ARBA00022475"/>
    </source>
</evidence>
<evidence type="ECO:0000256" key="4">
    <source>
        <dbReference type="ARBA" id="ARBA00022989"/>
    </source>
</evidence>
<organism evidence="8">
    <name type="scientific">Aliivibrio wodanis</name>
    <dbReference type="NCBI Taxonomy" id="80852"/>
    <lineage>
        <taxon>Bacteria</taxon>
        <taxon>Pseudomonadati</taxon>
        <taxon>Pseudomonadota</taxon>
        <taxon>Gammaproteobacteria</taxon>
        <taxon>Vibrionales</taxon>
        <taxon>Vibrionaceae</taxon>
        <taxon>Aliivibrio</taxon>
    </lineage>
</organism>
<comment type="subcellular location">
    <subcellularLocation>
        <location evidence="1">Cell membrane</location>
        <topology evidence="1">Multi-pass membrane protein</topology>
    </subcellularLocation>
</comment>
<dbReference type="PANTHER" id="PTHR35007">
    <property type="entry name" value="INTEGRAL MEMBRANE PROTEIN-RELATED"/>
    <property type="match status" value="1"/>
</dbReference>
<name>A0A5Q4ZWT2_9GAMM</name>
<keyword evidence="5 6" id="KW-0472">Membrane</keyword>
<sequence length="294" mass="33723">MDLLSPRMMIFYFLSLLILGGFLVCLVFFRLIKRKKLLDAFQEKEKEEEHQEINYFVRFFSKVFISNNEEIKNKFISAGFYDFKYASLYMPIKYMVLLIGSALIIWFTKQQEMQTTMIIALSSGWLVIIIILPDALLDRKSKKLTHKVSTQLPYLLDLMAVCVQTGMTIEAAMSYLSKEMAGFDKDLTQVLVKTNDRARIVGLAKALDELYIRVPSNEMRSFVMTLKQSLQYGTSIYTVLTTLAADIRDVQMLELEEKIGKLAAKMSIPLIVFIMVPIVILIAAPGIMRMMVNV</sequence>
<evidence type="ECO:0000256" key="6">
    <source>
        <dbReference type="SAM" id="Phobius"/>
    </source>
</evidence>
<feature type="transmembrane region" description="Helical" evidence="6">
    <location>
        <begin position="88"/>
        <end position="107"/>
    </location>
</feature>
<dbReference type="PANTHER" id="PTHR35007:SF2">
    <property type="entry name" value="PILUS ASSEMBLE PROTEIN"/>
    <property type="match status" value="1"/>
</dbReference>
<evidence type="ECO:0000256" key="3">
    <source>
        <dbReference type="ARBA" id="ARBA00022692"/>
    </source>
</evidence>
<accession>A0A5Q4ZWT2</accession>
<gene>
    <name evidence="8" type="ORF">AW0309160_03352</name>
</gene>
<dbReference type="Pfam" id="PF00482">
    <property type="entry name" value="T2SSF"/>
    <property type="match status" value="1"/>
</dbReference>
<evidence type="ECO:0000256" key="1">
    <source>
        <dbReference type="ARBA" id="ARBA00004651"/>
    </source>
</evidence>
<keyword evidence="2" id="KW-1003">Cell membrane</keyword>